<keyword evidence="2" id="KW-0813">Transport</keyword>
<feature type="transmembrane region" description="Helical" evidence="10">
    <location>
        <begin position="217"/>
        <end position="241"/>
    </location>
</feature>
<feature type="transmembrane region" description="Helical" evidence="10">
    <location>
        <begin position="66"/>
        <end position="87"/>
    </location>
</feature>
<dbReference type="SUPFAM" id="SSF54631">
    <property type="entry name" value="CBS-domain pair"/>
    <property type="match status" value="1"/>
</dbReference>
<dbReference type="GO" id="GO:0005886">
    <property type="term" value="C:plasma membrane"/>
    <property type="evidence" value="ECO:0007669"/>
    <property type="project" value="TreeGrafter"/>
</dbReference>
<dbReference type="InterPro" id="IPR014743">
    <property type="entry name" value="Cl-channel_core"/>
</dbReference>
<feature type="transmembrane region" description="Helical" evidence="10">
    <location>
        <begin position="107"/>
        <end position="131"/>
    </location>
</feature>
<feature type="transmembrane region" description="Helical" evidence="10">
    <location>
        <begin position="300"/>
        <end position="320"/>
    </location>
</feature>
<evidence type="ECO:0000256" key="4">
    <source>
        <dbReference type="ARBA" id="ARBA00022737"/>
    </source>
</evidence>
<dbReference type="SUPFAM" id="SSF81340">
    <property type="entry name" value="Clc chloride channel"/>
    <property type="match status" value="1"/>
</dbReference>
<protein>
    <submittedName>
        <fullName evidence="13">Chloride channel protein</fullName>
    </submittedName>
</protein>
<sequence>MADARRSLIEIKKEKEDDDEEEEESGGTNDVQETIAEFYKSKFVAFLIDTFSGQARNVLHFLVEDWCLSGLLGIITAILSVGMDVIIEQLQHLHVFLYEKAMQINDFLALFQWLAHVVVLTFLAAASCYILSKQAVGSGIPEVKVIMHGMKMKNYLTLRTLAAKMMGLTLAMGSGLPIGKEGPFVHIGAIVATLLSKITQTCQYSAFFSNEGRETELLSSGCAVGIACTFSAPIGAVLYAIESTSKYFAVKNYWRGFLAATCSAIIFRFANFFVTAEQRGTITAFYQTSFPTESFLIEELLAFAFLGLISGLVAAMFIFTHRRITLFRQKNKIFKLIFRKNFFGFTVFMAALVGIVTYPKGFGKYIAGKLTFRETMADFFNNCTLLIQNSTSEHSCSPSLLAHWTGGSDGSGAVNIFLSLTCYMLTYFILVAICISISVPAGVFVPSFIIGACGGRLMGETMAYIFPSGLRGVGGPPIYPGLYAVVGFDEQILGAAAYTGAVTHTLSVAVIICELTGQLAPILPVLIAMLVGNAICKFLQPSIYESIIRIKKYPYLTDLPPSRISVHTVKVEQIMVQNVLYITKTSTYKELREILQAAPRLKSFPVVTDHKYKILLGSVARKYLVLLLKRYAAEEFGSRLTRKRATDLFSSIKRSSMRLSRRSSRRSVIEAPLRQNTTHEEAIDERSVGGTITGNTLLAISPLHAPNAVPLASLFTKPSAAELKNEVGHKLDKEELLNRVIDLDEVAIDAAPFQLVVGSSLYKVHSLFSLLGLSHAYVTDCGRLIGVIALKELRDALANIYVRGAVPAKTDRRLTSSGDYLPRNSEETWIKNEETIRTISCRYDDIIHTTETINNDDTVKSTPNSQAPLTIPGSLSAHSSTSSHLSQP</sequence>
<feature type="compositionally biased region" description="Low complexity" evidence="9">
    <location>
        <begin position="874"/>
        <end position="888"/>
    </location>
</feature>
<dbReference type="STRING" id="451379.A0A0N5AG43"/>
<dbReference type="PRINTS" id="PR00762">
    <property type="entry name" value="CLCHANNEL"/>
</dbReference>
<feature type="compositionally biased region" description="Basic and acidic residues" evidence="9">
    <location>
        <begin position="1"/>
        <end position="15"/>
    </location>
</feature>
<dbReference type="Gene3D" id="3.10.580.10">
    <property type="entry name" value="CBS-domain"/>
    <property type="match status" value="2"/>
</dbReference>
<organism evidence="12 13">
    <name type="scientific">Syphacia muris</name>
    <dbReference type="NCBI Taxonomy" id="451379"/>
    <lineage>
        <taxon>Eukaryota</taxon>
        <taxon>Metazoa</taxon>
        <taxon>Ecdysozoa</taxon>
        <taxon>Nematoda</taxon>
        <taxon>Chromadorea</taxon>
        <taxon>Rhabditida</taxon>
        <taxon>Spirurina</taxon>
        <taxon>Oxyuridomorpha</taxon>
        <taxon>Oxyuroidea</taxon>
        <taxon>Oxyuridae</taxon>
        <taxon>Syphacia</taxon>
    </lineage>
</organism>
<keyword evidence="12" id="KW-1185">Reference proteome</keyword>
<dbReference type="InterPro" id="IPR000644">
    <property type="entry name" value="CBS_dom"/>
</dbReference>
<dbReference type="CDD" id="cd03683">
    <property type="entry name" value="ClC_1_like"/>
    <property type="match status" value="1"/>
</dbReference>
<feature type="region of interest" description="Disordered" evidence="9">
    <location>
        <begin position="1"/>
        <end position="29"/>
    </location>
</feature>
<evidence type="ECO:0000256" key="9">
    <source>
        <dbReference type="SAM" id="MobiDB-lite"/>
    </source>
</evidence>
<feature type="transmembrane region" description="Helical" evidence="10">
    <location>
        <begin position="341"/>
        <end position="359"/>
    </location>
</feature>
<dbReference type="InterPro" id="IPR046342">
    <property type="entry name" value="CBS_dom_sf"/>
</dbReference>
<dbReference type="InterPro" id="IPR050970">
    <property type="entry name" value="Cl_channel_volt-gated"/>
</dbReference>
<feature type="transmembrane region" description="Helical" evidence="10">
    <location>
        <begin position="427"/>
        <end position="452"/>
    </location>
</feature>
<keyword evidence="5 10" id="KW-1133">Transmembrane helix</keyword>
<feature type="compositionally biased region" description="Polar residues" evidence="9">
    <location>
        <begin position="855"/>
        <end position="868"/>
    </location>
</feature>
<dbReference type="FunFam" id="1.10.3080.10:FF:000020">
    <property type="entry name" value="Chloride channel protein"/>
    <property type="match status" value="1"/>
</dbReference>
<evidence type="ECO:0000256" key="5">
    <source>
        <dbReference type="ARBA" id="ARBA00022989"/>
    </source>
</evidence>
<evidence type="ECO:0000256" key="1">
    <source>
        <dbReference type="ARBA" id="ARBA00004141"/>
    </source>
</evidence>
<dbReference type="WBParaSite" id="SMUV_0000327301-mRNA-1">
    <property type="protein sequence ID" value="SMUV_0000327301-mRNA-1"/>
    <property type="gene ID" value="SMUV_0000327301"/>
</dbReference>
<accession>A0A0N5AG43</accession>
<dbReference type="InterPro" id="IPR001807">
    <property type="entry name" value="ClC"/>
</dbReference>
<evidence type="ECO:0000313" key="12">
    <source>
        <dbReference type="Proteomes" id="UP000046393"/>
    </source>
</evidence>
<feature type="transmembrane region" description="Helical" evidence="10">
    <location>
        <begin position="253"/>
        <end position="274"/>
    </location>
</feature>
<keyword evidence="7 10" id="KW-0472">Membrane</keyword>
<dbReference type="PANTHER" id="PTHR45720:SF15">
    <property type="entry name" value="CHLORIDE CHANNEL PROTEIN"/>
    <property type="match status" value="1"/>
</dbReference>
<keyword evidence="3 10" id="KW-0812">Transmembrane</keyword>
<evidence type="ECO:0000256" key="8">
    <source>
        <dbReference type="ARBA" id="ARBA00023214"/>
    </source>
</evidence>
<keyword evidence="8" id="KW-0868">Chloride</keyword>
<dbReference type="AlphaFoldDB" id="A0A0N5AG43"/>
<evidence type="ECO:0000256" key="7">
    <source>
        <dbReference type="ARBA" id="ARBA00023136"/>
    </source>
</evidence>
<dbReference type="Gene3D" id="1.10.3080.10">
    <property type="entry name" value="Clc chloride channel"/>
    <property type="match status" value="1"/>
</dbReference>
<keyword evidence="4" id="KW-0677">Repeat</keyword>
<evidence type="ECO:0000256" key="6">
    <source>
        <dbReference type="ARBA" id="ARBA00023065"/>
    </source>
</evidence>
<feature type="region of interest" description="Disordered" evidence="9">
    <location>
        <begin position="855"/>
        <end position="888"/>
    </location>
</feature>
<evidence type="ECO:0000313" key="13">
    <source>
        <dbReference type="WBParaSite" id="SMUV_0000327301-mRNA-1"/>
    </source>
</evidence>
<evidence type="ECO:0000256" key="10">
    <source>
        <dbReference type="SAM" id="Phobius"/>
    </source>
</evidence>
<dbReference type="Pfam" id="PF00571">
    <property type="entry name" value="CBS"/>
    <property type="match status" value="1"/>
</dbReference>
<dbReference type="Pfam" id="PF00654">
    <property type="entry name" value="Voltage_CLC"/>
    <property type="match status" value="1"/>
</dbReference>
<dbReference type="PANTHER" id="PTHR45720">
    <property type="entry name" value="CHLORIDE CHANNEL PROTEIN 2"/>
    <property type="match status" value="1"/>
</dbReference>
<feature type="domain" description="CBS" evidence="11">
    <location>
        <begin position="571"/>
        <end position="625"/>
    </location>
</feature>
<proteinExistence type="predicted"/>
<name>A0A0N5AG43_9BILA</name>
<evidence type="ECO:0000256" key="2">
    <source>
        <dbReference type="ARBA" id="ARBA00022448"/>
    </source>
</evidence>
<keyword evidence="6" id="KW-0406">Ion transport</keyword>
<feature type="compositionally biased region" description="Acidic residues" evidence="9">
    <location>
        <begin position="16"/>
        <end position="25"/>
    </location>
</feature>
<feature type="transmembrane region" description="Helical" evidence="10">
    <location>
        <begin position="156"/>
        <end position="176"/>
    </location>
</feature>
<dbReference type="GO" id="GO:0005247">
    <property type="term" value="F:voltage-gated chloride channel activity"/>
    <property type="evidence" value="ECO:0007669"/>
    <property type="project" value="TreeGrafter"/>
</dbReference>
<evidence type="ECO:0000256" key="3">
    <source>
        <dbReference type="ARBA" id="ARBA00022692"/>
    </source>
</evidence>
<dbReference type="Proteomes" id="UP000046393">
    <property type="component" value="Unplaced"/>
</dbReference>
<comment type="subcellular location">
    <subcellularLocation>
        <location evidence="1">Membrane</location>
        <topology evidence="1">Multi-pass membrane protein</topology>
    </subcellularLocation>
</comment>
<evidence type="ECO:0000259" key="11">
    <source>
        <dbReference type="Pfam" id="PF00571"/>
    </source>
</evidence>
<reference evidence="13" key="1">
    <citation type="submission" date="2017-02" db="UniProtKB">
        <authorList>
            <consortium name="WormBaseParasite"/>
        </authorList>
    </citation>
    <scope>IDENTIFICATION</scope>
</reference>